<dbReference type="PANTHER" id="PTHR30329">
    <property type="entry name" value="STATOR ELEMENT OF FLAGELLAR MOTOR COMPLEX"/>
    <property type="match status" value="1"/>
</dbReference>
<dbReference type="PROSITE" id="PS51123">
    <property type="entry name" value="OMPA_2"/>
    <property type="match status" value="1"/>
</dbReference>
<evidence type="ECO:0000256" key="1">
    <source>
        <dbReference type="ARBA" id="ARBA00004442"/>
    </source>
</evidence>
<dbReference type="InterPro" id="IPR006664">
    <property type="entry name" value="OMP_bac"/>
</dbReference>
<dbReference type="PRINTS" id="PR01021">
    <property type="entry name" value="OMPADOMAIN"/>
</dbReference>
<evidence type="ECO:0000256" key="3">
    <source>
        <dbReference type="ARBA" id="ARBA00023237"/>
    </source>
</evidence>
<dbReference type="InterPro" id="IPR050330">
    <property type="entry name" value="Bact_OuterMem_StrucFunc"/>
</dbReference>
<dbReference type="Pfam" id="PF00691">
    <property type="entry name" value="OmpA"/>
    <property type="match status" value="1"/>
</dbReference>
<keyword evidence="3" id="KW-0998">Cell outer membrane</keyword>
<proteinExistence type="predicted"/>
<dbReference type="SUPFAM" id="SSF103088">
    <property type="entry name" value="OmpA-like"/>
    <property type="match status" value="1"/>
</dbReference>
<dbReference type="CDD" id="cd07185">
    <property type="entry name" value="OmpA_C-like"/>
    <property type="match status" value="1"/>
</dbReference>
<dbReference type="InterPro" id="IPR006665">
    <property type="entry name" value="OmpA-like"/>
</dbReference>
<sequence>MAVFLREENAFNGPAVNIFLEGEYLTSLQPGGYKMLPVCANPTQMSAAFTQSELDYSKVRQKTQVYDLPAGKIQYFKLVEDANQSIKIQPLTEAQAQQILPTVREQTHTLPRVEKNKVCAKPVYVNVPVQTVLKKYTLQANTLFAYAKSGPNDMLKKGREEVKTIADQIINEQSQISHISILGYTDPVGTEAFNQQLSLRRAETVRNLLTMYGVARQNISVEGRGEQDLVVSDCQSRYAKDKLAHEQCDLPNRRVEIITYGIKAE</sequence>
<keyword evidence="2 4" id="KW-0472">Membrane</keyword>
<gene>
    <name evidence="6" type="ORF">ABJ384_10550</name>
</gene>
<accession>A0AAU7SV78</accession>
<evidence type="ECO:0000256" key="2">
    <source>
        <dbReference type="ARBA" id="ARBA00023136"/>
    </source>
</evidence>
<feature type="domain" description="OmpA-like" evidence="5">
    <location>
        <begin position="131"/>
        <end position="263"/>
    </location>
</feature>
<dbReference type="AlphaFoldDB" id="A0AAU7SV78"/>
<dbReference type="GO" id="GO:0009279">
    <property type="term" value="C:cell outer membrane"/>
    <property type="evidence" value="ECO:0007669"/>
    <property type="project" value="UniProtKB-SubCell"/>
</dbReference>
<protein>
    <submittedName>
        <fullName evidence="6">OmpA family protein</fullName>
    </submittedName>
</protein>
<dbReference type="Gene3D" id="3.30.1330.60">
    <property type="entry name" value="OmpA-like domain"/>
    <property type="match status" value="1"/>
</dbReference>
<dbReference type="PANTHER" id="PTHR30329:SF21">
    <property type="entry name" value="LIPOPROTEIN YIAD-RELATED"/>
    <property type="match status" value="1"/>
</dbReference>
<evidence type="ECO:0000259" key="5">
    <source>
        <dbReference type="PROSITE" id="PS51123"/>
    </source>
</evidence>
<organism evidence="6">
    <name type="scientific">Acinetobacter sp. A1-4-2</name>
    <dbReference type="NCBI Taxonomy" id="3156489"/>
    <lineage>
        <taxon>Bacteria</taxon>
        <taxon>Pseudomonadati</taxon>
        <taxon>Pseudomonadota</taxon>
        <taxon>Gammaproteobacteria</taxon>
        <taxon>Moraxellales</taxon>
        <taxon>Moraxellaceae</taxon>
        <taxon>Acinetobacter</taxon>
    </lineage>
</organism>
<dbReference type="RefSeq" id="WP_349927219.1">
    <property type="nucleotide sequence ID" value="NZ_CP157981.1"/>
</dbReference>
<dbReference type="InterPro" id="IPR036737">
    <property type="entry name" value="OmpA-like_sf"/>
</dbReference>
<name>A0AAU7SV78_9GAMM</name>
<dbReference type="EMBL" id="CP157981">
    <property type="protein sequence ID" value="XBU14894.1"/>
    <property type="molecule type" value="Genomic_DNA"/>
</dbReference>
<evidence type="ECO:0000256" key="4">
    <source>
        <dbReference type="PROSITE-ProRule" id="PRU00473"/>
    </source>
</evidence>
<comment type="subcellular location">
    <subcellularLocation>
        <location evidence="1">Cell outer membrane</location>
    </subcellularLocation>
</comment>
<reference evidence="6" key="1">
    <citation type="submission" date="2024-06" db="EMBL/GenBank/DDBJ databases">
        <authorList>
            <person name="Song Z."/>
        </authorList>
    </citation>
    <scope>NUCLEOTIDE SEQUENCE</scope>
    <source>
        <strain evidence="6">A1-4-2</strain>
    </source>
</reference>
<evidence type="ECO:0000313" key="6">
    <source>
        <dbReference type="EMBL" id="XBU14894.1"/>
    </source>
</evidence>